<evidence type="ECO:0000313" key="1">
    <source>
        <dbReference type="EMBL" id="JAE26684.1"/>
    </source>
</evidence>
<sequence>MFVAPMSVFE</sequence>
<reference evidence="1" key="2">
    <citation type="journal article" date="2015" name="Data Brief">
        <title>Shoot transcriptome of the giant reed, Arundo donax.</title>
        <authorList>
            <person name="Barrero R.A."/>
            <person name="Guerrero F.D."/>
            <person name="Moolhuijzen P."/>
            <person name="Goolsby J.A."/>
            <person name="Tidwell J."/>
            <person name="Bellgard S.E."/>
            <person name="Bellgard M.I."/>
        </authorList>
    </citation>
    <scope>NUCLEOTIDE SEQUENCE</scope>
    <source>
        <tissue evidence="1">Shoot tissue taken approximately 20 cm above the soil surface</tissue>
    </source>
</reference>
<accession>A0A0A9GT25</accession>
<organism evidence="1">
    <name type="scientific">Arundo donax</name>
    <name type="common">Giant reed</name>
    <name type="synonym">Donax arundinaceus</name>
    <dbReference type="NCBI Taxonomy" id="35708"/>
    <lineage>
        <taxon>Eukaryota</taxon>
        <taxon>Viridiplantae</taxon>
        <taxon>Streptophyta</taxon>
        <taxon>Embryophyta</taxon>
        <taxon>Tracheophyta</taxon>
        <taxon>Spermatophyta</taxon>
        <taxon>Magnoliopsida</taxon>
        <taxon>Liliopsida</taxon>
        <taxon>Poales</taxon>
        <taxon>Poaceae</taxon>
        <taxon>PACMAD clade</taxon>
        <taxon>Arundinoideae</taxon>
        <taxon>Arundineae</taxon>
        <taxon>Arundo</taxon>
    </lineage>
</organism>
<proteinExistence type="predicted"/>
<reference evidence="1" key="1">
    <citation type="submission" date="2014-09" db="EMBL/GenBank/DDBJ databases">
        <authorList>
            <person name="Magalhaes I.L.F."/>
            <person name="Oliveira U."/>
            <person name="Santos F.R."/>
            <person name="Vidigal T.H.D.A."/>
            <person name="Brescovit A.D."/>
            <person name="Santos A.J."/>
        </authorList>
    </citation>
    <scope>NUCLEOTIDE SEQUENCE</scope>
    <source>
        <tissue evidence="1">Shoot tissue taken approximately 20 cm above the soil surface</tissue>
    </source>
</reference>
<name>A0A0A9GT25_ARUDO</name>
<dbReference type="EMBL" id="GBRH01171212">
    <property type="protein sequence ID" value="JAE26684.1"/>
    <property type="molecule type" value="Transcribed_RNA"/>
</dbReference>
<protein>
    <submittedName>
        <fullName evidence="1">Uncharacterized protein</fullName>
    </submittedName>
</protein>